<gene>
    <name evidence="2" type="ORF">DM01DRAFT_19388</name>
</gene>
<name>A0A1X2GD36_9FUNG</name>
<protein>
    <submittedName>
        <fullName evidence="2">Uncharacterized protein</fullName>
    </submittedName>
</protein>
<evidence type="ECO:0000256" key="1">
    <source>
        <dbReference type="SAM" id="Phobius"/>
    </source>
</evidence>
<dbReference type="AlphaFoldDB" id="A0A1X2GD36"/>
<sequence>MEKQAAEKIFYLFSFAQLLLGSFSTFLSWEAIQLLFHGNYSTSLQWEAIQLLFHGKLTTSLKLYPFFKNGNEKKKIRCEKPKR</sequence>
<keyword evidence="3" id="KW-1185">Reference proteome</keyword>
<keyword evidence="1" id="KW-0812">Transmembrane</keyword>
<accession>A0A1X2GD36</accession>
<dbReference type="Proteomes" id="UP000242146">
    <property type="component" value="Unassembled WGS sequence"/>
</dbReference>
<reference evidence="2 3" key="1">
    <citation type="submission" date="2016-07" db="EMBL/GenBank/DDBJ databases">
        <title>Pervasive Adenine N6-methylation of Active Genes in Fungi.</title>
        <authorList>
            <consortium name="DOE Joint Genome Institute"/>
            <person name="Mondo S.J."/>
            <person name="Dannebaum R.O."/>
            <person name="Kuo R.C."/>
            <person name="Labutti K."/>
            <person name="Haridas S."/>
            <person name="Kuo A."/>
            <person name="Salamov A."/>
            <person name="Ahrendt S.R."/>
            <person name="Lipzen A."/>
            <person name="Sullivan W."/>
            <person name="Andreopoulos W.B."/>
            <person name="Clum A."/>
            <person name="Lindquist E."/>
            <person name="Daum C."/>
            <person name="Ramamoorthy G.K."/>
            <person name="Gryganskyi A."/>
            <person name="Culley D."/>
            <person name="Magnuson J.K."/>
            <person name="James T.Y."/>
            <person name="O'Malley M.A."/>
            <person name="Stajich J.E."/>
            <person name="Spatafora J.W."/>
            <person name="Visel A."/>
            <person name="Grigoriev I.V."/>
        </authorList>
    </citation>
    <scope>NUCLEOTIDE SEQUENCE [LARGE SCALE GENOMIC DNA]</scope>
    <source>
        <strain evidence="2 3">NRRL 3301</strain>
    </source>
</reference>
<comment type="caution">
    <text evidence="2">The sequence shown here is derived from an EMBL/GenBank/DDBJ whole genome shotgun (WGS) entry which is preliminary data.</text>
</comment>
<feature type="transmembrane region" description="Helical" evidence="1">
    <location>
        <begin position="9"/>
        <end position="29"/>
    </location>
</feature>
<dbReference type="EMBL" id="MCGT01000024">
    <property type="protein sequence ID" value="ORX50188.1"/>
    <property type="molecule type" value="Genomic_DNA"/>
</dbReference>
<organism evidence="2 3">
    <name type="scientific">Hesseltinella vesiculosa</name>
    <dbReference type="NCBI Taxonomy" id="101127"/>
    <lineage>
        <taxon>Eukaryota</taxon>
        <taxon>Fungi</taxon>
        <taxon>Fungi incertae sedis</taxon>
        <taxon>Mucoromycota</taxon>
        <taxon>Mucoromycotina</taxon>
        <taxon>Mucoromycetes</taxon>
        <taxon>Mucorales</taxon>
        <taxon>Cunninghamellaceae</taxon>
        <taxon>Hesseltinella</taxon>
    </lineage>
</organism>
<evidence type="ECO:0000313" key="3">
    <source>
        <dbReference type="Proteomes" id="UP000242146"/>
    </source>
</evidence>
<proteinExistence type="predicted"/>
<keyword evidence="1" id="KW-1133">Transmembrane helix</keyword>
<evidence type="ECO:0000313" key="2">
    <source>
        <dbReference type="EMBL" id="ORX50188.1"/>
    </source>
</evidence>
<keyword evidence="1" id="KW-0472">Membrane</keyword>